<accession>A0A2P5AJN6</accession>
<evidence type="ECO:0000313" key="2">
    <source>
        <dbReference type="EMBL" id="PON36727.1"/>
    </source>
</evidence>
<comment type="caution">
    <text evidence="2">The sequence shown here is derived from an EMBL/GenBank/DDBJ whole genome shotgun (WGS) entry which is preliminary data.</text>
</comment>
<feature type="non-terminal residue" evidence="2">
    <location>
        <position position="1"/>
    </location>
</feature>
<dbReference type="Pfam" id="PF13456">
    <property type="entry name" value="RVT_3"/>
    <property type="match status" value="1"/>
</dbReference>
<dbReference type="Proteomes" id="UP000237000">
    <property type="component" value="Unassembled WGS sequence"/>
</dbReference>
<dbReference type="PANTHER" id="PTHR47074:SF11">
    <property type="entry name" value="REVERSE TRANSCRIPTASE-LIKE PROTEIN"/>
    <property type="match status" value="1"/>
</dbReference>
<protein>
    <recommendedName>
        <fullName evidence="1">RNase H type-1 domain-containing protein</fullName>
    </recommendedName>
</protein>
<dbReference type="InterPro" id="IPR052929">
    <property type="entry name" value="RNase_H-like_EbsB-rel"/>
</dbReference>
<gene>
    <name evidence="2" type="ORF">TorRG33x02_348780</name>
</gene>
<keyword evidence="3" id="KW-1185">Reference proteome</keyword>
<dbReference type="InParanoid" id="A0A2P5AJN6"/>
<dbReference type="GO" id="GO:0003676">
    <property type="term" value="F:nucleic acid binding"/>
    <property type="evidence" value="ECO:0007669"/>
    <property type="project" value="InterPro"/>
</dbReference>
<name>A0A2P5AJN6_TREOI</name>
<evidence type="ECO:0000259" key="1">
    <source>
        <dbReference type="Pfam" id="PF13456"/>
    </source>
</evidence>
<evidence type="ECO:0000313" key="3">
    <source>
        <dbReference type="Proteomes" id="UP000237000"/>
    </source>
</evidence>
<reference evidence="3" key="1">
    <citation type="submission" date="2016-06" db="EMBL/GenBank/DDBJ databases">
        <title>Parallel loss of symbiosis genes in relatives of nitrogen-fixing non-legume Parasponia.</title>
        <authorList>
            <person name="Van Velzen R."/>
            <person name="Holmer R."/>
            <person name="Bu F."/>
            <person name="Rutten L."/>
            <person name="Van Zeijl A."/>
            <person name="Liu W."/>
            <person name="Santuari L."/>
            <person name="Cao Q."/>
            <person name="Sharma T."/>
            <person name="Shen D."/>
            <person name="Roswanjaya Y."/>
            <person name="Wardhani T."/>
            <person name="Kalhor M.S."/>
            <person name="Jansen J."/>
            <person name="Van den Hoogen J."/>
            <person name="Gungor B."/>
            <person name="Hartog M."/>
            <person name="Hontelez J."/>
            <person name="Verver J."/>
            <person name="Yang W.-C."/>
            <person name="Schijlen E."/>
            <person name="Repin R."/>
            <person name="Schilthuizen M."/>
            <person name="Schranz E."/>
            <person name="Heidstra R."/>
            <person name="Miyata K."/>
            <person name="Fedorova E."/>
            <person name="Kohlen W."/>
            <person name="Bisseling T."/>
            <person name="Smit S."/>
            <person name="Geurts R."/>
        </authorList>
    </citation>
    <scope>NUCLEOTIDE SEQUENCE [LARGE SCALE GENOMIC DNA]</scope>
    <source>
        <strain evidence="3">cv. RG33-2</strain>
    </source>
</reference>
<organism evidence="2 3">
    <name type="scientific">Trema orientale</name>
    <name type="common">Charcoal tree</name>
    <name type="synonym">Celtis orientalis</name>
    <dbReference type="NCBI Taxonomy" id="63057"/>
    <lineage>
        <taxon>Eukaryota</taxon>
        <taxon>Viridiplantae</taxon>
        <taxon>Streptophyta</taxon>
        <taxon>Embryophyta</taxon>
        <taxon>Tracheophyta</taxon>
        <taxon>Spermatophyta</taxon>
        <taxon>Magnoliopsida</taxon>
        <taxon>eudicotyledons</taxon>
        <taxon>Gunneridae</taxon>
        <taxon>Pentapetalae</taxon>
        <taxon>rosids</taxon>
        <taxon>fabids</taxon>
        <taxon>Rosales</taxon>
        <taxon>Cannabaceae</taxon>
        <taxon>Trema</taxon>
    </lineage>
</organism>
<proteinExistence type="predicted"/>
<feature type="domain" description="RNase H type-1" evidence="1">
    <location>
        <begin position="7"/>
        <end position="128"/>
    </location>
</feature>
<dbReference type="AlphaFoldDB" id="A0A2P5AJN6"/>
<dbReference type="PANTHER" id="PTHR47074">
    <property type="entry name" value="BNAC02G40300D PROTEIN"/>
    <property type="match status" value="1"/>
</dbReference>
<sequence length="136" mass="14858">PSHLELNLDVEIKECDGKVGDGAVIRDSFDQVFGAAAIVVWDSFYPFLADCIIIMEGTNFSLQFEFSVSEVESDSKNAVLAILCNDHLYVESPIISDIIVNYCLLGNIACNFISCSRNIVAHNLARFALNSVSSSC</sequence>
<dbReference type="GO" id="GO:0004523">
    <property type="term" value="F:RNA-DNA hybrid ribonuclease activity"/>
    <property type="evidence" value="ECO:0007669"/>
    <property type="project" value="InterPro"/>
</dbReference>
<dbReference type="InterPro" id="IPR002156">
    <property type="entry name" value="RNaseH_domain"/>
</dbReference>
<dbReference type="EMBL" id="JXTC01000816">
    <property type="protein sequence ID" value="PON36727.1"/>
    <property type="molecule type" value="Genomic_DNA"/>
</dbReference>
<dbReference type="OrthoDB" id="1428651at2759"/>